<name>A0A7C5L861_AQUAO</name>
<evidence type="ECO:0000313" key="8">
    <source>
        <dbReference type="EMBL" id="HHJ64628.1"/>
    </source>
</evidence>
<dbReference type="InterPro" id="IPR033942">
    <property type="entry name" value="IMPase"/>
</dbReference>
<evidence type="ECO:0000256" key="7">
    <source>
        <dbReference type="RuleBase" id="RU364068"/>
    </source>
</evidence>
<dbReference type="FunFam" id="3.30.540.10:FF:000003">
    <property type="entry name" value="Inositol-1-monophosphatase"/>
    <property type="match status" value="1"/>
</dbReference>
<dbReference type="EC" id="3.1.3.25" evidence="7"/>
<dbReference type="Proteomes" id="UP000885792">
    <property type="component" value="Unassembled WGS sequence"/>
</dbReference>
<dbReference type="EMBL" id="DRNB01000251">
    <property type="protein sequence ID" value="HHJ64628.1"/>
    <property type="molecule type" value="Genomic_DNA"/>
</dbReference>
<evidence type="ECO:0000256" key="2">
    <source>
        <dbReference type="ARBA" id="ARBA00001946"/>
    </source>
</evidence>
<keyword evidence="4 7" id="KW-0378">Hydrolase</keyword>
<dbReference type="Pfam" id="PF00459">
    <property type="entry name" value="Inositol_P"/>
    <property type="match status" value="1"/>
</dbReference>
<dbReference type="GO" id="GO:0008934">
    <property type="term" value="F:inositol monophosphate 1-phosphatase activity"/>
    <property type="evidence" value="ECO:0007669"/>
    <property type="project" value="InterPro"/>
</dbReference>
<dbReference type="GO" id="GO:0007165">
    <property type="term" value="P:signal transduction"/>
    <property type="evidence" value="ECO:0007669"/>
    <property type="project" value="TreeGrafter"/>
</dbReference>
<dbReference type="CDD" id="cd01639">
    <property type="entry name" value="IMPase"/>
    <property type="match status" value="1"/>
</dbReference>
<protein>
    <recommendedName>
        <fullName evidence="7">Inositol-1-monophosphatase</fullName>
        <ecNumber evidence="7">3.1.3.25</ecNumber>
    </recommendedName>
</protein>
<gene>
    <name evidence="8" type="ORF">ENJ61_06935</name>
</gene>
<dbReference type="Gene3D" id="3.40.190.80">
    <property type="match status" value="1"/>
</dbReference>
<evidence type="ECO:0000256" key="3">
    <source>
        <dbReference type="ARBA" id="ARBA00022723"/>
    </source>
</evidence>
<dbReference type="AlphaFoldDB" id="A0A7C5L861"/>
<dbReference type="GO" id="GO:0006020">
    <property type="term" value="P:inositol metabolic process"/>
    <property type="evidence" value="ECO:0007669"/>
    <property type="project" value="TreeGrafter"/>
</dbReference>
<dbReference type="InterPro" id="IPR022337">
    <property type="entry name" value="Inositol_monophosphatase_SuhB"/>
</dbReference>
<dbReference type="InterPro" id="IPR000760">
    <property type="entry name" value="Inositol_monophosphatase-like"/>
</dbReference>
<keyword evidence="3 6" id="KW-0479">Metal-binding</keyword>
<proteinExistence type="inferred from homology"/>
<dbReference type="PRINTS" id="PR00377">
    <property type="entry name" value="IMPHPHTASES"/>
</dbReference>
<comment type="catalytic activity">
    <reaction evidence="1 7">
        <text>a myo-inositol phosphate + H2O = myo-inositol + phosphate</text>
        <dbReference type="Rhea" id="RHEA:24056"/>
        <dbReference type="ChEBI" id="CHEBI:15377"/>
        <dbReference type="ChEBI" id="CHEBI:17268"/>
        <dbReference type="ChEBI" id="CHEBI:43474"/>
        <dbReference type="ChEBI" id="CHEBI:84139"/>
        <dbReference type="EC" id="3.1.3.25"/>
    </reaction>
</comment>
<dbReference type="PANTHER" id="PTHR20854:SF4">
    <property type="entry name" value="INOSITOL-1-MONOPHOSPHATASE-RELATED"/>
    <property type="match status" value="1"/>
</dbReference>
<dbReference type="SUPFAM" id="SSF56655">
    <property type="entry name" value="Carbohydrate phosphatase"/>
    <property type="match status" value="1"/>
</dbReference>
<feature type="binding site" evidence="6">
    <location>
        <position position="87"/>
    </location>
    <ligand>
        <name>Mg(2+)</name>
        <dbReference type="ChEBI" id="CHEBI:18420"/>
        <label>1</label>
        <note>catalytic</note>
    </ligand>
</feature>
<feature type="binding site" evidence="6">
    <location>
        <position position="84"/>
    </location>
    <ligand>
        <name>Mg(2+)</name>
        <dbReference type="ChEBI" id="CHEBI:18420"/>
        <label>1</label>
        <note>catalytic</note>
    </ligand>
</feature>
<comment type="similarity">
    <text evidence="7">Belongs to the inositol monophosphatase superfamily.</text>
</comment>
<comment type="cofactor">
    <cofactor evidence="2 6 7">
        <name>Mg(2+)</name>
        <dbReference type="ChEBI" id="CHEBI:18420"/>
    </cofactor>
</comment>
<sequence length="260" mass="29278">MNVEEFVRSAKEAALIGGQVLRENFRRIGSESVEEKAEKDFVSFVDRTSEERIRAYLSRCFPDHRIVGEEEGGELEGEFVWFVDPLDGTKNYIAGFPIFGVSVGLSHRGEPVAGAVYLPAFNVLYWAGRGMGAYRDGRPIRVSQTSEVRFSSVAYGFPSRAKRDLDIYWRIFREVFDRVAAMRRPGAAAVDLCFVAEGIFEGLVEFELHPWDVTAGAVILKEAGGEIEMIEEGVKRDVIASNGRIHEFLREVVRRHLPEV</sequence>
<evidence type="ECO:0000256" key="1">
    <source>
        <dbReference type="ARBA" id="ARBA00001033"/>
    </source>
</evidence>
<dbReference type="PANTHER" id="PTHR20854">
    <property type="entry name" value="INOSITOL MONOPHOSPHATASE"/>
    <property type="match status" value="1"/>
</dbReference>
<accession>A0A7C5L861</accession>
<feature type="binding site" evidence="6">
    <location>
        <position position="212"/>
    </location>
    <ligand>
        <name>Mg(2+)</name>
        <dbReference type="ChEBI" id="CHEBI:18420"/>
        <label>1</label>
        <note>catalytic</note>
    </ligand>
</feature>
<comment type="caution">
    <text evidence="8">The sequence shown here is derived from an EMBL/GenBank/DDBJ whole genome shotgun (WGS) entry which is preliminary data.</text>
</comment>
<keyword evidence="5 6" id="KW-0460">Magnesium</keyword>
<evidence type="ECO:0000256" key="4">
    <source>
        <dbReference type="ARBA" id="ARBA00022801"/>
    </source>
</evidence>
<evidence type="ECO:0000256" key="6">
    <source>
        <dbReference type="PIRSR" id="PIRSR600760-2"/>
    </source>
</evidence>
<organism evidence="8">
    <name type="scientific">Aquifex aeolicus</name>
    <dbReference type="NCBI Taxonomy" id="63363"/>
    <lineage>
        <taxon>Bacteria</taxon>
        <taxon>Pseudomonadati</taxon>
        <taxon>Aquificota</taxon>
        <taxon>Aquificia</taxon>
        <taxon>Aquificales</taxon>
        <taxon>Aquificaceae</taxon>
        <taxon>Aquifex</taxon>
    </lineage>
</organism>
<dbReference type="Gene3D" id="3.30.540.10">
    <property type="entry name" value="Fructose-1,6-Bisphosphatase, subunit A, domain 1"/>
    <property type="match status" value="1"/>
</dbReference>
<reference evidence="8" key="1">
    <citation type="journal article" date="2020" name="mSystems">
        <title>Genome- and Community-Level Interaction Insights into Carbon Utilization and Element Cycling Functions of Hydrothermarchaeota in Hydrothermal Sediment.</title>
        <authorList>
            <person name="Zhou Z."/>
            <person name="Liu Y."/>
            <person name="Xu W."/>
            <person name="Pan J."/>
            <person name="Luo Z.H."/>
            <person name="Li M."/>
        </authorList>
    </citation>
    <scope>NUCLEOTIDE SEQUENCE [LARGE SCALE GENOMIC DNA]</scope>
    <source>
        <strain evidence="8">HyVt-501</strain>
    </source>
</reference>
<feature type="binding site" evidence="6">
    <location>
        <position position="69"/>
    </location>
    <ligand>
        <name>Mg(2+)</name>
        <dbReference type="ChEBI" id="CHEBI:18420"/>
        <label>1</label>
        <note>catalytic</note>
    </ligand>
</feature>
<dbReference type="PRINTS" id="PR01959">
    <property type="entry name" value="SBIMPHPHTASE"/>
</dbReference>
<evidence type="ECO:0000256" key="5">
    <source>
        <dbReference type="ARBA" id="ARBA00022842"/>
    </source>
</evidence>
<feature type="binding site" evidence="6">
    <location>
        <position position="86"/>
    </location>
    <ligand>
        <name>Mg(2+)</name>
        <dbReference type="ChEBI" id="CHEBI:18420"/>
        <label>1</label>
        <note>catalytic</note>
    </ligand>
</feature>
<dbReference type="GO" id="GO:0046872">
    <property type="term" value="F:metal ion binding"/>
    <property type="evidence" value="ECO:0007669"/>
    <property type="project" value="UniProtKB-KW"/>
</dbReference>